<evidence type="ECO:0000313" key="4">
    <source>
        <dbReference type="EMBL" id="AKQ33526.1"/>
    </source>
</evidence>
<sequence>MILLIDNYDSFVYNLGRYFEILGHPILIYRHDKITLTEIETLKPSHIVISPGPGGPTQTGISLNVIKRFSPHIPLLGVCLGHQAIGYAFGAQVCRAHYPMHGKASRIHHNQQSLFFKIRNPFSAGRYHSLIISKNQIPDCLEIMAESQEGEIMAIRHRVYLTFGVQFHPESILTEQGLQLIDNFITLSYEDSNKQQY</sequence>
<dbReference type="SUPFAM" id="SSF52317">
    <property type="entry name" value="Class I glutamine amidotransferase-like"/>
    <property type="match status" value="1"/>
</dbReference>
<reference evidence="3 5" key="1">
    <citation type="journal article" date="2015" name="Genome Biol. Evol.">
        <title>Distinctive Genome Reduction Rates Revealed by Genomic Analyses of Two Coxiella-Like Endosymbionts in Ticks.</title>
        <authorList>
            <person name="Gottlieb Y."/>
            <person name="Lalzar I."/>
            <person name="Klasson L."/>
        </authorList>
    </citation>
    <scope>NUCLEOTIDE SEQUENCE [LARGE SCALE GENOMIC DNA]</scope>
    <source>
        <strain evidence="3 5">CRt</strain>
    </source>
</reference>
<evidence type="ECO:0000313" key="5">
    <source>
        <dbReference type="Proteomes" id="UP000063965"/>
    </source>
</evidence>
<dbReference type="EMBL" id="CP011126">
    <property type="protein sequence ID" value="AKQ33439.1"/>
    <property type="molecule type" value="Genomic_DNA"/>
</dbReference>
<dbReference type="PROSITE" id="PS51273">
    <property type="entry name" value="GATASE_TYPE_1"/>
    <property type="match status" value="1"/>
</dbReference>
<accession>A0ABM5UUA7</accession>
<keyword evidence="5" id="KW-1185">Reference proteome</keyword>
<dbReference type="Gene3D" id="3.40.50.880">
    <property type="match status" value="1"/>
</dbReference>
<dbReference type="PRINTS" id="PR00099">
    <property type="entry name" value="CPSGATASE"/>
</dbReference>
<organism evidence="3 5">
    <name type="scientific">Candidatus Coxiella mudrowiae</name>
    <dbReference type="NCBI Taxonomy" id="2054173"/>
    <lineage>
        <taxon>Bacteria</taxon>
        <taxon>Pseudomonadati</taxon>
        <taxon>Pseudomonadota</taxon>
        <taxon>Gammaproteobacteria</taxon>
        <taxon>Legionellales</taxon>
        <taxon>Coxiellaceae</taxon>
        <taxon>Coxiella</taxon>
    </lineage>
</organism>
<name>A0ABM5UUA7_9COXI</name>
<feature type="domain" description="Glutamine amidotransferase" evidence="2">
    <location>
        <begin position="3"/>
        <end position="185"/>
    </location>
</feature>
<dbReference type="PANTHER" id="PTHR43418:SF4">
    <property type="entry name" value="MULTIFUNCTIONAL TRYPTOPHAN BIOSYNTHESIS PROTEIN"/>
    <property type="match status" value="1"/>
</dbReference>
<evidence type="ECO:0000259" key="2">
    <source>
        <dbReference type="Pfam" id="PF00117"/>
    </source>
</evidence>
<dbReference type="InterPro" id="IPR006221">
    <property type="entry name" value="TrpG/PapA_dom"/>
</dbReference>
<dbReference type="Pfam" id="PF00117">
    <property type="entry name" value="GATase"/>
    <property type="match status" value="1"/>
</dbReference>
<dbReference type="InterPro" id="IPR017926">
    <property type="entry name" value="GATASE"/>
</dbReference>
<evidence type="ECO:0000313" key="3">
    <source>
        <dbReference type="EMBL" id="AKQ33439.1"/>
    </source>
</evidence>
<dbReference type="PRINTS" id="PR00096">
    <property type="entry name" value="GATASE"/>
</dbReference>
<proteinExistence type="predicted"/>
<dbReference type="CDD" id="cd01743">
    <property type="entry name" value="GATase1_Anthranilate_Synthase"/>
    <property type="match status" value="1"/>
</dbReference>
<dbReference type="InterPro" id="IPR029062">
    <property type="entry name" value="Class_I_gatase-like"/>
</dbReference>
<keyword evidence="1 3" id="KW-0315">Glutamine amidotransferase</keyword>
<gene>
    <name evidence="3" type="ORF">CleRT_05330</name>
    <name evidence="4" type="ORF">CleRT_06770</name>
</gene>
<protein>
    <submittedName>
        <fullName evidence="3">Glutamine amidotransferase of anthranilate synthase</fullName>
    </submittedName>
</protein>
<dbReference type="NCBIfam" id="TIGR00566">
    <property type="entry name" value="trpG_papA"/>
    <property type="match status" value="1"/>
</dbReference>
<evidence type="ECO:0000256" key="1">
    <source>
        <dbReference type="ARBA" id="ARBA00022962"/>
    </source>
</evidence>
<dbReference type="Proteomes" id="UP000063965">
    <property type="component" value="Chromosome"/>
</dbReference>
<dbReference type="PRINTS" id="PR00097">
    <property type="entry name" value="ANTSNTHASEII"/>
</dbReference>
<dbReference type="InterPro" id="IPR050472">
    <property type="entry name" value="Anth_synth/Amidotransfase"/>
</dbReference>
<dbReference type="EMBL" id="CP011126">
    <property type="protein sequence ID" value="AKQ33526.1"/>
    <property type="molecule type" value="Genomic_DNA"/>
</dbReference>
<dbReference type="RefSeq" id="WP_048875109.1">
    <property type="nucleotide sequence ID" value="NZ_CP011126.1"/>
</dbReference>
<dbReference type="PANTHER" id="PTHR43418">
    <property type="entry name" value="MULTIFUNCTIONAL TRYPTOPHAN BIOSYNTHESIS PROTEIN-RELATED"/>
    <property type="match status" value="1"/>
</dbReference>